<evidence type="ECO:0000256" key="4">
    <source>
        <dbReference type="ARBA" id="ARBA00023239"/>
    </source>
</evidence>
<gene>
    <name evidence="6" type="ORF">AWB68_01373</name>
</gene>
<dbReference type="GO" id="GO:0016846">
    <property type="term" value="F:carbon-sulfur lyase activity"/>
    <property type="evidence" value="ECO:0007669"/>
    <property type="project" value="InterPro"/>
</dbReference>
<evidence type="ECO:0000256" key="2">
    <source>
        <dbReference type="ARBA" id="ARBA00022723"/>
    </source>
</evidence>
<evidence type="ECO:0000256" key="1">
    <source>
        <dbReference type="ARBA" id="ARBA00005495"/>
    </source>
</evidence>
<evidence type="ECO:0000313" key="6">
    <source>
        <dbReference type="EMBL" id="SAL28327.1"/>
    </source>
</evidence>
<keyword evidence="4" id="KW-0456">Lyase</keyword>
<dbReference type="SUPFAM" id="SSF51316">
    <property type="entry name" value="Mss4-like"/>
    <property type="match status" value="1"/>
</dbReference>
<accession>A0A158G8X4</accession>
<dbReference type="PANTHER" id="PTHR33337">
    <property type="entry name" value="GFA DOMAIN-CONTAINING PROTEIN"/>
    <property type="match status" value="1"/>
</dbReference>
<sequence length="137" mass="14648">MNQIKGGCLCGSVRYESSQAPALSAVCHCSHCQKQSGSAFSTNVVVPAAGFEVAARTLATFYDTGENGLSVKRHFCNQCGSPVYTELESNPGVVVVKAGTLDDPSWVQPHVHMWRGSAQPWVSVTEGTVCFERNPEA</sequence>
<dbReference type="Gene3D" id="3.90.1590.10">
    <property type="entry name" value="glutathione-dependent formaldehyde- activating enzyme (gfa)"/>
    <property type="match status" value="1"/>
</dbReference>
<dbReference type="AlphaFoldDB" id="A0A158G8X4"/>
<comment type="similarity">
    <text evidence="1">Belongs to the Gfa family.</text>
</comment>
<keyword evidence="7" id="KW-1185">Reference proteome</keyword>
<evidence type="ECO:0000259" key="5">
    <source>
        <dbReference type="PROSITE" id="PS51891"/>
    </source>
</evidence>
<dbReference type="GO" id="GO:0046872">
    <property type="term" value="F:metal ion binding"/>
    <property type="evidence" value="ECO:0007669"/>
    <property type="project" value="UniProtKB-KW"/>
</dbReference>
<evidence type="ECO:0000256" key="3">
    <source>
        <dbReference type="ARBA" id="ARBA00022833"/>
    </source>
</evidence>
<evidence type="ECO:0000313" key="7">
    <source>
        <dbReference type="Proteomes" id="UP000054770"/>
    </source>
</evidence>
<dbReference type="EMBL" id="FCON02000010">
    <property type="protein sequence ID" value="SAL28327.1"/>
    <property type="molecule type" value="Genomic_DNA"/>
</dbReference>
<feature type="domain" description="CENP-V/GFA" evidence="5">
    <location>
        <begin position="4"/>
        <end position="122"/>
    </location>
</feature>
<dbReference type="OrthoDB" id="327703at2"/>
<keyword evidence="3" id="KW-0862">Zinc</keyword>
<keyword evidence="2" id="KW-0479">Metal-binding</keyword>
<reference evidence="6" key="1">
    <citation type="submission" date="2016-01" db="EMBL/GenBank/DDBJ databases">
        <authorList>
            <person name="Peeters C."/>
        </authorList>
    </citation>
    <scope>NUCLEOTIDE SEQUENCE [LARGE SCALE GENOMIC DNA]</scope>
    <source>
        <strain evidence="6">LMG 22940</strain>
    </source>
</reference>
<organism evidence="6 7">
    <name type="scientific">Caballeronia choica</name>
    <dbReference type="NCBI Taxonomy" id="326476"/>
    <lineage>
        <taxon>Bacteria</taxon>
        <taxon>Pseudomonadati</taxon>
        <taxon>Pseudomonadota</taxon>
        <taxon>Betaproteobacteria</taxon>
        <taxon>Burkholderiales</taxon>
        <taxon>Burkholderiaceae</taxon>
        <taxon>Caballeronia</taxon>
    </lineage>
</organism>
<dbReference type="InterPro" id="IPR011057">
    <property type="entry name" value="Mss4-like_sf"/>
</dbReference>
<dbReference type="RefSeq" id="WP_087643596.1">
    <property type="nucleotide sequence ID" value="NZ_FCON02000010.1"/>
</dbReference>
<name>A0A158G8X4_9BURK</name>
<dbReference type="InterPro" id="IPR006913">
    <property type="entry name" value="CENP-V/GFA"/>
</dbReference>
<comment type="caution">
    <text evidence="6">The sequence shown here is derived from an EMBL/GenBank/DDBJ whole genome shotgun (WGS) entry which is preliminary data.</text>
</comment>
<dbReference type="Pfam" id="PF04828">
    <property type="entry name" value="GFA"/>
    <property type="match status" value="1"/>
</dbReference>
<dbReference type="Proteomes" id="UP000054770">
    <property type="component" value="Unassembled WGS sequence"/>
</dbReference>
<proteinExistence type="inferred from homology"/>
<protein>
    <submittedName>
        <fullName evidence="6">Glutathione-dependent formaldehyde-activating protein</fullName>
    </submittedName>
</protein>
<dbReference type="PANTHER" id="PTHR33337:SF40">
    <property type="entry name" value="CENP-V_GFA DOMAIN-CONTAINING PROTEIN-RELATED"/>
    <property type="match status" value="1"/>
</dbReference>
<dbReference type="PROSITE" id="PS51891">
    <property type="entry name" value="CENP_V_GFA"/>
    <property type="match status" value="1"/>
</dbReference>